<keyword evidence="1" id="KW-0472">Membrane</keyword>
<keyword evidence="3" id="KW-1185">Reference proteome</keyword>
<evidence type="ECO:0000313" key="3">
    <source>
        <dbReference type="Proteomes" id="UP000238220"/>
    </source>
</evidence>
<dbReference type="AlphaFoldDB" id="A0A2S5TFD3"/>
<keyword evidence="1" id="KW-0812">Transmembrane</keyword>
<reference evidence="2 3" key="1">
    <citation type="submission" date="2018-02" db="EMBL/GenBank/DDBJ databases">
        <title>Genome sequencing of Solimonas sp. HR-BB.</title>
        <authorList>
            <person name="Lee Y."/>
            <person name="Jeon C.O."/>
        </authorList>
    </citation>
    <scope>NUCLEOTIDE SEQUENCE [LARGE SCALE GENOMIC DNA]</scope>
    <source>
        <strain evidence="2 3">HR-BB</strain>
    </source>
</reference>
<sequence>MRYAKQKLIEMQRWHRFRLAAIAVLSLAAAGFFLYCLYSIADQSLDRLEQTLVPPGNAS</sequence>
<proteinExistence type="predicted"/>
<gene>
    <name evidence="2" type="ORF">C3942_12990</name>
</gene>
<dbReference type="EMBL" id="PSNW01000006">
    <property type="protein sequence ID" value="PPE73703.1"/>
    <property type="molecule type" value="Genomic_DNA"/>
</dbReference>
<name>A0A2S5TFD3_9GAMM</name>
<accession>A0A2S5TFD3</accession>
<dbReference type="RefSeq" id="WP_104230764.1">
    <property type="nucleotide sequence ID" value="NZ_PSNW01000006.1"/>
</dbReference>
<dbReference type="Proteomes" id="UP000238220">
    <property type="component" value="Unassembled WGS sequence"/>
</dbReference>
<evidence type="ECO:0000313" key="2">
    <source>
        <dbReference type="EMBL" id="PPE73703.1"/>
    </source>
</evidence>
<keyword evidence="1" id="KW-1133">Transmembrane helix</keyword>
<protein>
    <submittedName>
        <fullName evidence="2">Uncharacterized protein</fullName>
    </submittedName>
</protein>
<organism evidence="2 3">
    <name type="scientific">Solimonas fluminis</name>
    <dbReference type="NCBI Taxonomy" id="2086571"/>
    <lineage>
        <taxon>Bacteria</taxon>
        <taxon>Pseudomonadati</taxon>
        <taxon>Pseudomonadota</taxon>
        <taxon>Gammaproteobacteria</taxon>
        <taxon>Nevskiales</taxon>
        <taxon>Nevskiaceae</taxon>
        <taxon>Solimonas</taxon>
    </lineage>
</organism>
<feature type="transmembrane region" description="Helical" evidence="1">
    <location>
        <begin position="20"/>
        <end position="41"/>
    </location>
</feature>
<evidence type="ECO:0000256" key="1">
    <source>
        <dbReference type="SAM" id="Phobius"/>
    </source>
</evidence>
<comment type="caution">
    <text evidence="2">The sequence shown here is derived from an EMBL/GenBank/DDBJ whole genome shotgun (WGS) entry which is preliminary data.</text>
</comment>